<feature type="signal peptide" evidence="1">
    <location>
        <begin position="1"/>
        <end position="18"/>
    </location>
</feature>
<name>A0A7X5UW22_9SPHN</name>
<comment type="caution">
    <text evidence="3">The sequence shown here is derived from an EMBL/GenBank/DDBJ whole genome shotgun (WGS) entry which is preliminary data.</text>
</comment>
<accession>A0A7X5UW22</accession>
<evidence type="ECO:0000259" key="2">
    <source>
        <dbReference type="Pfam" id="PF13229"/>
    </source>
</evidence>
<keyword evidence="4" id="KW-1185">Reference proteome</keyword>
<reference evidence="3 4" key="1">
    <citation type="submission" date="2020-03" db="EMBL/GenBank/DDBJ databases">
        <title>Genomic Encyclopedia of Type Strains, Phase IV (KMG-IV): sequencing the most valuable type-strain genomes for metagenomic binning, comparative biology and taxonomic classification.</title>
        <authorList>
            <person name="Goeker M."/>
        </authorList>
    </citation>
    <scope>NUCLEOTIDE SEQUENCE [LARGE SCALE GENOMIC DNA]</scope>
    <source>
        <strain evidence="3 4">DSM 4733</strain>
    </source>
</reference>
<dbReference type="AlphaFoldDB" id="A0A7X5UW22"/>
<dbReference type="Proteomes" id="UP000564677">
    <property type="component" value="Unassembled WGS sequence"/>
</dbReference>
<dbReference type="InterPro" id="IPR012334">
    <property type="entry name" value="Pectin_lyas_fold"/>
</dbReference>
<keyword evidence="1" id="KW-0732">Signal</keyword>
<sequence length="311" mass="32754">MRLPILSAIALIAAPAAAQQQRAPFVVAETGQGFAHLDDAVNAVRDGTATILIAPGTYRECTVQTGGRITFKAVQPGTAIFESQTCEEKAAFVLRGRGSAVDGIVFRGFSVPDGNGAGIRIEMGDLTVTNSMFLDSQEGILGGGHETVRRITIDHTTFAGLGQCETENCSHAIYLAVDGDVVVTNSRFERGTGGHYVKLRARRVTITGNSFDDSRGNKTNYMIDLSEGGTGLIAGNTFVQGSRKENSSALIVVAAEGRTYPSTGLRIEGNTATMAPGAPGNPAFVADFTGQLGTLGQNDLGPGIRIFERRR</sequence>
<evidence type="ECO:0000313" key="3">
    <source>
        <dbReference type="EMBL" id="NIJ63354.1"/>
    </source>
</evidence>
<dbReference type="InterPro" id="IPR011050">
    <property type="entry name" value="Pectin_lyase_fold/virulence"/>
</dbReference>
<dbReference type="Pfam" id="PF13229">
    <property type="entry name" value="Beta_helix"/>
    <property type="match status" value="1"/>
</dbReference>
<dbReference type="RefSeq" id="WP_167297913.1">
    <property type="nucleotide sequence ID" value="NZ_JAASQV010000001.1"/>
</dbReference>
<organism evidence="3 4">
    <name type="scientific">Sphingomonas leidyi</name>
    <dbReference type="NCBI Taxonomy" id="68569"/>
    <lineage>
        <taxon>Bacteria</taxon>
        <taxon>Pseudomonadati</taxon>
        <taxon>Pseudomonadota</taxon>
        <taxon>Alphaproteobacteria</taxon>
        <taxon>Sphingomonadales</taxon>
        <taxon>Sphingomonadaceae</taxon>
        <taxon>Sphingomonas</taxon>
    </lineage>
</organism>
<evidence type="ECO:0000256" key="1">
    <source>
        <dbReference type="SAM" id="SignalP"/>
    </source>
</evidence>
<gene>
    <name evidence="3" type="ORF">FHR20_000285</name>
</gene>
<proteinExistence type="predicted"/>
<dbReference type="Gene3D" id="2.160.20.10">
    <property type="entry name" value="Single-stranded right-handed beta-helix, Pectin lyase-like"/>
    <property type="match status" value="1"/>
</dbReference>
<feature type="domain" description="Right handed beta helix" evidence="2">
    <location>
        <begin position="118"/>
        <end position="270"/>
    </location>
</feature>
<evidence type="ECO:0000313" key="4">
    <source>
        <dbReference type="Proteomes" id="UP000564677"/>
    </source>
</evidence>
<dbReference type="EMBL" id="JAASQV010000001">
    <property type="protein sequence ID" value="NIJ63354.1"/>
    <property type="molecule type" value="Genomic_DNA"/>
</dbReference>
<dbReference type="SUPFAM" id="SSF51126">
    <property type="entry name" value="Pectin lyase-like"/>
    <property type="match status" value="1"/>
</dbReference>
<dbReference type="InterPro" id="IPR039448">
    <property type="entry name" value="Beta_helix"/>
</dbReference>
<protein>
    <recommendedName>
        <fullName evidence="2">Right handed beta helix domain-containing protein</fullName>
    </recommendedName>
</protein>
<feature type="chain" id="PRO_5031116886" description="Right handed beta helix domain-containing protein" evidence="1">
    <location>
        <begin position="19"/>
        <end position="311"/>
    </location>
</feature>